<keyword evidence="10 13" id="KW-0503">Monooxygenase</keyword>
<evidence type="ECO:0000256" key="3">
    <source>
        <dbReference type="ARBA" id="ARBA00009881"/>
    </source>
</evidence>
<gene>
    <name evidence="13" type="ORF">EV146_1022</name>
</gene>
<evidence type="ECO:0000313" key="13">
    <source>
        <dbReference type="EMBL" id="TCN27062.1"/>
    </source>
</evidence>
<evidence type="ECO:0000256" key="6">
    <source>
        <dbReference type="ARBA" id="ARBA00022630"/>
    </source>
</evidence>
<comment type="similarity">
    <text evidence="3">Belongs to the nitronate monooxygenase family. NMO class I subfamily.</text>
</comment>
<dbReference type="InterPro" id="IPR013785">
    <property type="entry name" value="Aldolase_TIM"/>
</dbReference>
<dbReference type="FunFam" id="3.20.20.70:FF:000154">
    <property type="entry name" value="Probable nitronate monooxygenase"/>
    <property type="match status" value="1"/>
</dbReference>
<evidence type="ECO:0000256" key="5">
    <source>
        <dbReference type="ARBA" id="ARBA00022575"/>
    </source>
</evidence>
<evidence type="ECO:0000256" key="7">
    <source>
        <dbReference type="ARBA" id="ARBA00022643"/>
    </source>
</evidence>
<sequence>MKNTVTELLNIDFPILQAPMAGGITTPELVAAVSNHGGLGMIGAGYLDPDQLRKQINEVRQLTDKAFGVNLFIPNTFTYDSQEADGANQSLHSIRKYLNISEPEPPHITYNDSLKSYQEQLRILIEEKVSVCSFTFGLPSDKEIEKLKRHNMILIGTATTVEEAVKIENIGMDFAVVQGSEAGGHRGTFLNVTSDRSAGLFSLLPQAVDHLHIPVIAAGGIMDGRGLVAAISLGAQAVQMGTAFLTCKESGAHKVHKAAILHATEEDAILTRTFSGKWARGLKNDFILQMSKHEGALPPYPVQHLLTQDIRKAAAAQNNPEYMSLWSGQSPTLAKAHTVKKLIEEVMREAKKVQDAIHQHAF</sequence>
<dbReference type="CDD" id="cd04730">
    <property type="entry name" value="NPD_like"/>
    <property type="match status" value="1"/>
</dbReference>
<evidence type="ECO:0000256" key="4">
    <source>
        <dbReference type="ARBA" id="ARBA00013457"/>
    </source>
</evidence>
<dbReference type="SUPFAM" id="SSF51412">
    <property type="entry name" value="Inosine monophosphate dehydrogenase (IMPDH)"/>
    <property type="match status" value="1"/>
</dbReference>
<proteinExistence type="inferred from homology"/>
<evidence type="ECO:0000256" key="10">
    <source>
        <dbReference type="ARBA" id="ARBA00023033"/>
    </source>
</evidence>
<reference evidence="13 14" key="1">
    <citation type="journal article" date="2015" name="Stand. Genomic Sci.">
        <title>Genomic Encyclopedia of Bacterial and Archaeal Type Strains, Phase III: the genomes of soil and plant-associated and newly described type strains.</title>
        <authorList>
            <person name="Whitman W.B."/>
            <person name="Woyke T."/>
            <person name="Klenk H.P."/>
            <person name="Zhou Y."/>
            <person name="Lilburn T.G."/>
            <person name="Beck B.J."/>
            <person name="De Vos P."/>
            <person name="Vandamme P."/>
            <person name="Eisen J.A."/>
            <person name="Garrity G."/>
            <person name="Hugenholtz P."/>
            <person name="Kyrpides N.C."/>
        </authorList>
    </citation>
    <scope>NUCLEOTIDE SEQUENCE [LARGE SCALE GENOMIC DNA]</scope>
    <source>
        <strain evidence="13 14">CV53</strain>
    </source>
</reference>
<comment type="cofactor">
    <cofactor evidence="1">
        <name>FMN</name>
        <dbReference type="ChEBI" id="CHEBI:58210"/>
    </cofactor>
</comment>
<evidence type="ECO:0000256" key="9">
    <source>
        <dbReference type="ARBA" id="ARBA00023002"/>
    </source>
</evidence>
<evidence type="ECO:0000256" key="8">
    <source>
        <dbReference type="ARBA" id="ARBA00022741"/>
    </source>
</evidence>
<keyword evidence="7" id="KW-0288">FMN</keyword>
<organism evidence="13 14">
    <name type="scientific">Mesobacillus foraminis</name>
    <dbReference type="NCBI Taxonomy" id="279826"/>
    <lineage>
        <taxon>Bacteria</taxon>
        <taxon>Bacillati</taxon>
        <taxon>Bacillota</taxon>
        <taxon>Bacilli</taxon>
        <taxon>Bacillales</taxon>
        <taxon>Bacillaceae</taxon>
        <taxon>Mesobacillus</taxon>
    </lineage>
</organism>
<keyword evidence="5" id="KW-0216">Detoxification</keyword>
<dbReference type="RefSeq" id="WP_132001528.1">
    <property type="nucleotide sequence ID" value="NZ_JABUHM010000001.1"/>
</dbReference>
<dbReference type="GO" id="GO:0018580">
    <property type="term" value="F:nitronate monooxygenase activity"/>
    <property type="evidence" value="ECO:0007669"/>
    <property type="project" value="InterPro"/>
</dbReference>
<keyword evidence="6" id="KW-0285">Flavoprotein</keyword>
<accession>A0A4R2BKK1</accession>
<dbReference type="PANTHER" id="PTHR42747">
    <property type="entry name" value="NITRONATE MONOOXYGENASE-RELATED"/>
    <property type="match status" value="1"/>
</dbReference>
<evidence type="ECO:0000256" key="12">
    <source>
        <dbReference type="ARBA" id="ARBA00049401"/>
    </source>
</evidence>
<dbReference type="AlphaFoldDB" id="A0A4R2BKK1"/>
<dbReference type="Pfam" id="PF03060">
    <property type="entry name" value="NMO"/>
    <property type="match status" value="1"/>
</dbReference>
<comment type="caution">
    <text evidence="13">The sequence shown here is derived from an EMBL/GenBank/DDBJ whole genome shotgun (WGS) entry which is preliminary data.</text>
</comment>
<evidence type="ECO:0000256" key="1">
    <source>
        <dbReference type="ARBA" id="ARBA00001917"/>
    </source>
</evidence>
<dbReference type="EMBL" id="SLVV01000002">
    <property type="protein sequence ID" value="TCN27062.1"/>
    <property type="molecule type" value="Genomic_DNA"/>
</dbReference>
<dbReference type="GO" id="GO:0009636">
    <property type="term" value="P:response to toxic substance"/>
    <property type="evidence" value="ECO:0007669"/>
    <property type="project" value="UniProtKB-KW"/>
</dbReference>
<comment type="function">
    <text evidence="2">Nitronate monooxygenase that uses molecular oxygen to catalyze the oxidative denitrification of alkyl nitronates. Acts on propionate 3-nitronate (P3N), the presumed physiological substrate. Probably functions in the detoxification of P3N, a metabolic poison produced by plants and fungi as a defense mechanism.</text>
</comment>
<keyword evidence="14" id="KW-1185">Reference proteome</keyword>
<dbReference type="PANTHER" id="PTHR42747:SF3">
    <property type="entry name" value="NITRONATE MONOOXYGENASE-RELATED"/>
    <property type="match status" value="1"/>
</dbReference>
<evidence type="ECO:0000256" key="11">
    <source>
        <dbReference type="ARBA" id="ARBA00031155"/>
    </source>
</evidence>
<dbReference type="GO" id="GO:0000166">
    <property type="term" value="F:nucleotide binding"/>
    <property type="evidence" value="ECO:0007669"/>
    <property type="project" value="UniProtKB-KW"/>
</dbReference>
<keyword evidence="9" id="KW-0560">Oxidoreductase</keyword>
<evidence type="ECO:0000256" key="2">
    <source>
        <dbReference type="ARBA" id="ARBA00003535"/>
    </source>
</evidence>
<keyword evidence="8" id="KW-0547">Nucleotide-binding</keyword>
<dbReference type="Gene3D" id="3.20.20.70">
    <property type="entry name" value="Aldolase class I"/>
    <property type="match status" value="1"/>
</dbReference>
<evidence type="ECO:0000313" key="14">
    <source>
        <dbReference type="Proteomes" id="UP000295689"/>
    </source>
</evidence>
<protein>
    <recommendedName>
        <fullName evidence="4">Probable nitronate monooxygenase</fullName>
    </recommendedName>
    <alternativeName>
        <fullName evidence="11">Propionate 3-nitronate monooxygenase</fullName>
    </alternativeName>
</protein>
<dbReference type="Proteomes" id="UP000295689">
    <property type="component" value="Unassembled WGS sequence"/>
</dbReference>
<dbReference type="InterPro" id="IPR004136">
    <property type="entry name" value="NMO"/>
</dbReference>
<name>A0A4R2BKK1_9BACI</name>
<comment type="catalytic activity">
    <reaction evidence="12">
        <text>3 propionate 3-nitronate + 3 O2 + H2O = 3 3-oxopropanoate + 2 nitrate + nitrite + H2O2 + 3 H(+)</text>
        <dbReference type="Rhea" id="RHEA:57332"/>
        <dbReference type="ChEBI" id="CHEBI:15377"/>
        <dbReference type="ChEBI" id="CHEBI:15378"/>
        <dbReference type="ChEBI" id="CHEBI:15379"/>
        <dbReference type="ChEBI" id="CHEBI:16240"/>
        <dbReference type="ChEBI" id="CHEBI:16301"/>
        <dbReference type="ChEBI" id="CHEBI:17632"/>
        <dbReference type="ChEBI" id="CHEBI:33190"/>
        <dbReference type="ChEBI" id="CHEBI:136067"/>
    </reaction>
</comment>